<sequence length="225" mass="25028">MAMSVSEAVTRRRSTRAFTDETVSEERLRALLDKALRSPSGGNLQPWRIIAVTGEEREALSGPAAASLMANPTGDDEGYPIYPKNLADPYRSRRFAVGESLYAALGIPREDKMARMAWLASNFSFFGAPLGLFFVTRKSFGHHQWAHMGMLMQTIALLAEEEGLGTCMQEAWALVRPQLRERFGLEDDEIVYAGMALGVPDRKAPVNGWRSERADTSELLELRGF</sequence>
<evidence type="ECO:0000256" key="1">
    <source>
        <dbReference type="ARBA" id="ARBA00001917"/>
    </source>
</evidence>
<comment type="cofactor">
    <cofactor evidence="1">
        <name>FMN</name>
        <dbReference type="ChEBI" id="CHEBI:58210"/>
    </cofactor>
</comment>
<evidence type="ECO:0000256" key="3">
    <source>
        <dbReference type="ARBA" id="ARBA00022630"/>
    </source>
</evidence>
<evidence type="ECO:0000256" key="5">
    <source>
        <dbReference type="ARBA" id="ARBA00023002"/>
    </source>
</evidence>
<organism evidence="7 8">
    <name type="scientific">Parvularcula maris</name>
    <dbReference type="NCBI Taxonomy" id="2965077"/>
    <lineage>
        <taxon>Bacteria</taxon>
        <taxon>Pseudomonadati</taxon>
        <taxon>Pseudomonadota</taxon>
        <taxon>Alphaproteobacteria</taxon>
        <taxon>Parvularculales</taxon>
        <taxon>Parvularculaceae</taxon>
        <taxon>Parvularcula</taxon>
    </lineage>
</organism>
<keyword evidence="5" id="KW-0560">Oxidoreductase</keyword>
<reference evidence="7" key="1">
    <citation type="submission" date="2022-07" db="EMBL/GenBank/DDBJ databases">
        <title>Parvularcula maris sp. nov., an algicidal bacterium isolated from seawater.</title>
        <authorList>
            <person name="Li F."/>
        </authorList>
    </citation>
    <scope>NUCLEOTIDE SEQUENCE</scope>
    <source>
        <strain evidence="7">BGMRC 0090</strain>
    </source>
</reference>
<dbReference type="PANTHER" id="PTHR43673:SF2">
    <property type="entry name" value="NITROREDUCTASE"/>
    <property type="match status" value="1"/>
</dbReference>
<evidence type="ECO:0000256" key="2">
    <source>
        <dbReference type="ARBA" id="ARBA00007118"/>
    </source>
</evidence>
<evidence type="ECO:0000313" key="7">
    <source>
        <dbReference type="EMBL" id="MCQ8184877.1"/>
    </source>
</evidence>
<comment type="similarity">
    <text evidence="2">Belongs to the nitroreductase family.</text>
</comment>
<keyword evidence="3" id="KW-0285">Flavoprotein</keyword>
<dbReference type="RefSeq" id="WP_256618740.1">
    <property type="nucleotide sequence ID" value="NZ_JANIBC010000003.1"/>
</dbReference>
<keyword evidence="8" id="KW-1185">Reference proteome</keyword>
<evidence type="ECO:0000259" key="6">
    <source>
        <dbReference type="Pfam" id="PF00881"/>
    </source>
</evidence>
<dbReference type="PANTHER" id="PTHR43673">
    <property type="entry name" value="NAD(P)H NITROREDUCTASE YDGI-RELATED"/>
    <property type="match status" value="1"/>
</dbReference>
<dbReference type="GO" id="GO:0016491">
    <property type="term" value="F:oxidoreductase activity"/>
    <property type="evidence" value="ECO:0007669"/>
    <property type="project" value="UniProtKB-KW"/>
</dbReference>
<dbReference type="Proteomes" id="UP001142610">
    <property type="component" value="Unassembled WGS sequence"/>
</dbReference>
<dbReference type="SUPFAM" id="SSF55469">
    <property type="entry name" value="FMN-dependent nitroreductase-like"/>
    <property type="match status" value="1"/>
</dbReference>
<proteinExistence type="inferred from homology"/>
<keyword evidence="4" id="KW-0288">FMN</keyword>
<evidence type="ECO:0000313" key="8">
    <source>
        <dbReference type="Proteomes" id="UP001142610"/>
    </source>
</evidence>
<feature type="domain" description="Nitroreductase" evidence="6">
    <location>
        <begin position="10"/>
        <end position="198"/>
    </location>
</feature>
<dbReference type="Gene3D" id="3.40.109.10">
    <property type="entry name" value="NADH Oxidase"/>
    <property type="match status" value="1"/>
</dbReference>
<dbReference type="InterPro" id="IPR000415">
    <property type="entry name" value="Nitroreductase-like"/>
</dbReference>
<accession>A0A9X2RJN8</accession>
<gene>
    <name evidence="7" type="ORF">NOG11_05685</name>
</gene>
<dbReference type="AlphaFoldDB" id="A0A9X2RJN8"/>
<evidence type="ECO:0000256" key="4">
    <source>
        <dbReference type="ARBA" id="ARBA00022643"/>
    </source>
</evidence>
<protein>
    <submittedName>
        <fullName evidence="7">Nitroreductase family protein</fullName>
    </submittedName>
</protein>
<dbReference type="CDD" id="cd02136">
    <property type="entry name" value="PnbA_NfnB-like"/>
    <property type="match status" value="1"/>
</dbReference>
<name>A0A9X2RJN8_9PROT</name>
<dbReference type="InterPro" id="IPR029479">
    <property type="entry name" value="Nitroreductase"/>
</dbReference>
<dbReference type="Pfam" id="PF00881">
    <property type="entry name" value="Nitroreductase"/>
    <property type="match status" value="1"/>
</dbReference>
<dbReference type="EMBL" id="JANIBC010000003">
    <property type="protein sequence ID" value="MCQ8184877.1"/>
    <property type="molecule type" value="Genomic_DNA"/>
</dbReference>
<comment type="caution">
    <text evidence="7">The sequence shown here is derived from an EMBL/GenBank/DDBJ whole genome shotgun (WGS) entry which is preliminary data.</text>
</comment>